<sequence length="67" mass="7498">YVIRPSSLSPHASPLITDRKYFGHNTRVSNSHTYSLNRDSRILKPKISQDSTVSAPAEVCFYVGMNS</sequence>
<organism evidence="1 2">
    <name type="scientific">Candidula unifasciata</name>
    <dbReference type="NCBI Taxonomy" id="100452"/>
    <lineage>
        <taxon>Eukaryota</taxon>
        <taxon>Metazoa</taxon>
        <taxon>Spiralia</taxon>
        <taxon>Lophotrochozoa</taxon>
        <taxon>Mollusca</taxon>
        <taxon>Gastropoda</taxon>
        <taxon>Heterobranchia</taxon>
        <taxon>Euthyneura</taxon>
        <taxon>Panpulmonata</taxon>
        <taxon>Eupulmonata</taxon>
        <taxon>Stylommatophora</taxon>
        <taxon>Helicina</taxon>
        <taxon>Helicoidea</taxon>
        <taxon>Geomitridae</taxon>
        <taxon>Candidula</taxon>
    </lineage>
</organism>
<keyword evidence="2" id="KW-1185">Reference proteome</keyword>
<reference evidence="1" key="1">
    <citation type="submission" date="2021-04" db="EMBL/GenBank/DDBJ databases">
        <authorList>
            <consortium name="Molecular Ecology Group"/>
        </authorList>
    </citation>
    <scope>NUCLEOTIDE SEQUENCE</scope>
</reference>
<accession>A0A8S4A5P9</accession>
<dbReference type="AlphaFoldDB" id="A0A8S4A5P9"/>
<gene>
    <name evidence="1" type="ORF">CUNI_LOCUS21428</name>
</gene>
<proteinExistence type="predicted"/>
<evidence type="ECO:0000313" key="1">
    <source>
        <dbReference type="EMBL" id="CAG5135870.1"/>
    </source>
</evidence>
<comment type="caution">
    <text evidence="1">The sequence shown here is derived from an EMBL/GenBank/DDBJ whole genome shotgun (WGS) entry which is preliminary data.</text>
</comment>
<name>A0A8S4A5P9_9EUPU</name>
<dbReference type="Proteomes" id="UP000678393">
    <property type="component" value="Unassembled WGS sequence"/>
</dbReference>
<feature type="non-terminal residue" evidence="1">
    <location>
        <position position="67"/>
    </location>
</feature>
<evidence type="ECO:0000313" key="2">
    <source>
        <dbReference type="Proteomes" id="UP000678393"/>
    </source>
</evidence>
<protein>
    <submittedName>
        <fullName evidence="1">Uncharacterized protein</fullName>
    </submittedName>
</protein>
<feature type="non-terminal residue" evidence="1">
    <location>
        <position position="1"/>
    </location>
</feature>
<dbReference type="EMBL" id="CAJHNH020008465">
    <property type="protein sequence ID" value="CAG5135870.1"/>
    <property type="molecule type" value="Genomic_DNA"/>
</dbReference>